<accession>A0A9P5ZLP9</accession>
<sequence length="138" mass="15073">LNIMMKSSNQQCNSFQSVVGIFLHSANTPETIIEFLSSLGISISTTMIKQVVSSLSKKAEDSMKALGKTVQALFAYDNLDIDLKQSVPTIENSDETIVHLTTGTMLPLHHTTTLDEPSKLCRGSCRGKSSKNIIERGE</sequence>
<comment type="caution">
    <text evidence="1">The sequence shown here is derived from an EMBL/GenBank/DDBJ whole genome shotgun (WGS) entry which is preliminary data.</text>
</comment>
<dbReference type="OrthoDB" id="4743193at2759"/>
<organism evidence="1 2">
    <name type="scientific">Pleurotus eryngii</name>
    <name type="common">Boletus of the steppes</name>
    <dbReference type="NCBI Taxonomy" id="5323"/>
    <lineage>
        <taxon>Eukaryota</taxon>
        <taxon>Fungi</taxon>
        <taxon>Dikarya</taxon>
        <taxon>Basidiomycota</taxon>
        <taxon>Agaricomycotina</taxon>
        <taxon>Agaricomycetes</taxon>
        <taxon>Agaricomycetidae</taxon>
        <taxon>Agaricales</taxon>
        <taxon>Pleurotineae</taxon>
        <taxon>Pleurotaceae</taxon>
        <taxon>Pleurotus</taxon>
    </lineage>
</organism>
<proteinExistence type="predicted"/>
<name>A0A9P5ZLP9_PLEER</name>
<evidence type="ECO:0000313" key="2">
    <source>
        <dbReference type="Proteomes" id="UP000807025"/>
    </source>
</evidence>
<feature type="non-terminal residue" evidence="1">
    <location>
        <position position="1"/>
    </location>
</feature>
<gene>
    <name evidence="1" type="ORF">BDN71DRAFT_1401771</name>
</gene>
<dbReference type="AlphaFoldDB" id="A0A9P5ZLP9"/>
<reference evidence="1" key="1">
    <citation type="submission" date="2020-11" db="EMBL/GenBank/DDBJ databases">
        <authorList>
            <consortium name="DOE Joint Genome Institute"/>
            <person name="Ahrendt S."/>
            <person name="Riley R."/>
            <person name="Andreopoulos W."/>
            <person name="Labutti K."/>
            <person name="Pangilinan J."/>
            <person name="Ruiz-Duenas F.J."/>
            <person name="Barrasa J.M."/>
            <person name="Sanchez-Garcia M."/>
            <person name="Camarero S."/>
            <person name="Miyauchi S."/>
            <person name="Serrano A."/>
            <person name="Linde D."/>
            <person name="Babiker R."/>
            <person name="Drula E."/>
            <person name="Ayuso-Fernandez I."/>
            <person name="Pacheco R."/>
            <person name="Padilla G."/>
            <person name="Ferreira P."/>
            <person name="Barriuso J."/>
            <person name="Kellner H."/>
            <person name="Castanera R."/>
            <person name="Alfaro M."/>
            <person name="Ramirez L."/>
            <person name="Pisabarro A.G."/>
            <person name="Kuo A."/>
            <person name="Tritt A."/>
            <person name="Lipzen A."/>
            <person name="He G."/>
            <person name="Yan M."/>
            <person name="Ng V."/>
            <person name="Cullen D."/>
            <person name="Martin F."/>
            <person name="Rosso M.-N."/>
            <person name="Henrissat B."/>
            <person name="Hibbett D."/>
            <person name="Martinez A.T."/>
            <person name="Grigoriev I.V."/>
        </authorList>
    </citation>
    <scope>NUCLEOTIDE SEQUENCE</scope>
    <source>
        <strain evidence="1">ATCC 90797</strain>
    </source>
</reference>
<dbReference type="Proteomes" id="UP000807025">
    <property type="component" value="Unassembled WGS sequence"/>
</dbReference>
<protein>
    <submittedName>
        <fullName evidence="1">Uncharacterized protein</fullName>
    </submittedName>
</protein>
<keyword evidence="2" id="KW-1185">Reference proteome</keyword>
<evidence type="ECO:0000313" key="1">
    <source>
        <dbReference type="EMBL" id="KAF9489358.1"/>
    </source>
</evidence>
<dbReference type="EMBL" id="MU154674">
    <property type="protein sequence ID" value="KAF9489358.1"/>
    <property type="molecule type" value="Genomic_DNA"/>
</dbReference>